<reference evidence="3 4" key="1">
    <citation type="submission" date="2018-09" db="EMBL/GenBank/DDBJ databases">
        <title>Cohnella cavernae sp. nov., isolated from a karst cave.</title>
        <authorList>
            <person name="Zhu H."/>
        </authorList>
    </citation>
    <scope>NUCLEOTIDE SEQUENCE [LARGE SCALE GENOMIC DNA]</scope>
    <source>
        <strain evidence="3 4">K2E09-144</strain>
    </source>
</reference>
<feature type="compositionally biased region" description="Basic and acidic residues" evidence="1">
    <location>
        <begin position="227"/>
        <end position="236"/>
    </location>
</feature>
<keyword evidence="4" id="KW-1185">Reference proteome</keyword>
<dbReference type="Pfam" id="PF08531">
    <property type="entry name" value="Bac_rhamnosid_N"/>
    <property type="match status" value="1"/>
</dbReference>
<evidence type="ECO:0000313" key="4">
    <source>
        <dbReference type="Proteomes" id="UP000266340"/>
    </source>
</evidence>
<dbReference type="EMBL" id="QXJM01000030">
    <property type="protein sequence ID" value="RIE03868.1"/>
    <property type="molecule type" value="Genomic_DNA"/>
</dbReference>
<dbReference type="RefSeq" id="WP_119148939.1">
    <property type="nucleotide sequence ID" value="NZ_QXJM01000030.1"/>
</dbReference>
<protein>
    <recommendedName>
        <fullName evidence="2">Bacterial alpha-L-rhamnosidase N-terminal domain-containing protein</fullName>
    </recommendedName>
</protein>
<feature type="domain" description="Bacterial alpha-L-rhamnosidase N-terminal" evidence="2">
    <location>
        <begin position="85"/>
        <end position="197"/>
    </location>
</feature>
<evidence type="ECO:0000259" key="2">
    <source>
        <dbReference type="Pfam" id="PF08531"/>
    </source>
</evidence>
<comment type="caution">
    <text evidence="3">The sequence shown here is derived from an EMBL/GenBank/DDBJ whole genome shotgun (WGS) entry which is preliminary data.</text>
</comment>
<dbReference type="AlphaFoldDB" id="A0A398CSY4"/>
<proteinExistence type="predicted"/>
<dbReference type="Proteomes" id="UP000266340">
    <property type="component" value="Unassembled WGS sequence"/>
</dbReference>
<sequence length="246" mass="27989">MEQQSNWHGRWIWKAPSPRAGEGEHETVYFRRTFEVGSTGNCRLLARVSADSRYRLYLNGKSRRRRPLQGRSVHALFRVCRFIGHLVQGSNVLAAQVLHYAVSEPSASAPAVPHPSGGRNRVFIFDGSIQYDNGNETINLHSDENWRYSEDRQFVSSRRIGNALCRGPERVDGSLLPFRWQTAGFDDSGWKKAVVVSEVMMMNVRQLTPWTLTPRPIPDLRNSQRLRTGDAQDRGTKRARVSDVLA</sequence>
<evidence type="ECO:0000313" key="3">
    <source>
        <dbReference type="EMBL" id="RIE03868.1"/>
    </source>
</evidence>
<evidence type="ECO:0000256" key="1">
    <source>
        <dbReference type="SAM" id="MobiDB-lite"/>
    </source>
</evidence>
<dbReference type="InterPro" id="IPR013737">
    <property type="entry name" value="Bac_rhamnosid_N"/>
</dbReference>
<dbReference type="Gene3D" id="2.60.120.260">
    <property type="entry name" value="Galactose-binding domain-like"/>
    <property type="match status" value="1"/>
</dbReference>
<gene>
    <name evidence="3" type="ORF">D3H35_09980</name>
</gene>
<feature type="region of interest" description="Disordered" evidence="1">
    <location>
        <begin position="212"/>
        <end position="246"/>
    </location>
</feature>
<organism evidence="3 4">
    <name type="scientific">Cohnella faecalis</name>
    <dbReference type="NCBI Taxonomy" id="2315694"/>
    <lineage>
        <taxon>Bacteria</taxon>
        <taxon>Bacillati</taxon>
        <taxon>Bacillota</taxon>
        <taxon>Bacilli</taxon>
        <taxon>Bacillales</taxon>
        <taxon>Paenibacillaceae</taxon>
        <taxon>Cohnella</taxon>
    </lineage>
</organism>
<name>A0A398CSY4_9BACL</name>
<accession>A0A398CSY4</accession>